<dbReference type="Pfam" id="PF13561">
    <property type="entry name" value="adh_short_C2"/>
    <property type="match status" value="1"/>
</dbReference>
<comment type="caution">
    <text evidence="3">The sequence shown here is derived from an EMBL/GenBank/DDBJ whole genome shotgun (WGS) entry which is preliminary data.</text>
</comment>
<gene>
    <name evidence="3" type="ORF">EDC63_1107</name>
</gene>
<dbReference type="Proteomes" id="UP000295367">
    <property type="component" value="Unassembled WGS sequence"/>
</dbReference>
<comment type="similarity">
    <text evidence="1">Belongs to the short-chain dehydrogenases/reductases (SDR) family.</text>
</comment>
<keyword evidence="4" id="KW-1185">Reference proteome</keyword>
<dbReference type="PRINTS" id="PR00081">
    <property type="entry name" value="GDHRDH"/>
</dbReference>
<dbReference type="PRINTS" id="PR00080">
    <property type="entry name" value="SDRFAMILY"/>
</dbReference>
<dbReference type="NCBIfam" id="NF006598">
    <property type="entry name" value="PRK09135.1"/>
    <property type="match status" value="1"/>
</dbReference>
<dbReference type="FunFam" id="3.40.50.720:FF:000084">
    <property type="entry name" value="Short-chain dehydrogenase reductase"/>
    <property type="match status" value="1"/>
</dbReference>
<protein>
    <submittedName>
        <fullName evidence="3">Pteridine reductase</fullName>
    </submittedName>
</protein>
<dbReference type="InterPro" id="IPR002347">
    <property type="entry name" value="SDR_fam"/>
</dbReference>
<dbReference type="InterPro" id="IPR036291">
    <property type="entry name" value="NAD(P)-bd_dom_sf"/>
</dbReference>
<organism evidence="3 4">
    <name type="scientific">Sulfurirhabdus autotrophica</name>
    <dbReference type="NCBI Taxonomy" id="1706046"/>
    <lineage>
        <taxon>Bacteria</taxon>
        <taxon>Pseudomonadati</taxon>
        <taxon>Pseudomonadota</taxon>
        <taxon>Betaproteobacteria</taxon>
        <taxon>Nitrosomonadales</taxon>
        <taxon>Sulfuricellaceae</taxon>
        <taxon>Sulfurirhabdus</taxon>
    </lineage>
</organism>
<dbReference type="InterPro" id="IPR020904">
    <property type="entry name" value="Sc_DH/Rdtase_CS"/>
</dbReference>
<dbReference type="SUPFAM" id="SSF51735">
    <property type="entry name" value="NAD(P)-binding Rossmann-fold domains"/>
    <property type="match status" value="1"/>
</dbReference>
<evidence type="ECO:0000313" key="4">
    <source>
        <dbReference type="Proteomes" id="UP000295367"/>
    </source>
</evidence>
<dbReference type="PANTHER" id="PTHR43639">
    <property type="entry name" value="OXIDOREDUCTASE, SHORT-CHAIN DEHYDROGENASE/REDUCTASE FAMILY (AFU_ORTHOLOGUE AFUA_5G02870)"/>
    <property type="match status" value="1"/>
</dbReference>
<accession>A0A4R3Y316</accession>
<dbReference type="Gene3D" id="3.40.50.720">
    <property type="entry name" value="NAD(P)-binding Rossmann-like Domain"/>
    <property type="match status" value="1"/>
</dbReference>
<dbReference type="AlphaFoldDB" id="A0A4R3Y316"/>
<dbReference type="GO" id="GO:0016491">
    <property type="term" value="F:oxidoreductase activity"/>
    <property type="evidence" value="ECO:0007669"/>
    <property type="project" value="UniProtKB-KW"/>
</dbReference>
<evidence type="ECO:0000313" key="3">
    <source>
        <dbReference type="EMBL" id="TCV85118.1"/>
    </source>
</evidence>
<evidence type="ECO:0000256" key="1">
    <source>
        <dbReference type="ARBA" id="ARBA00006484"/>
    </source>
</evidence>
<sequence>MIVSVTENNKMGSMQGKTVLITGGAKRVGAAISRLLHSDGANLMIHYRSSLGEASSLVAELNADRPNSAALVQADLLDIAALPHLVHETVKVFGNVDVLVNNASSFYPTAVGNIDETAWVDLIGTNLKAPLFLSQAAAPELKKSRGCIVNITDIHAERPMKSYVVYSIGKAGLVSMTKSLARELGPEVRVNAVSPGPIMWPEDDPNFDETSRERIIDHTILKRAGGPDDIAKAVRFLIEDAPYITGQILAVDGGRSAKL</sequence>
<reference evidence="3 4" key="1">
    <citation type="submission" date="2019-03" db="EMBL/GenBank/DDBJ databases">
        <title>Genomic Encyclopedia of Type Strains, Phase IV (KMG-IV): sequencing the most valuable type-strain genomes for metagenomic binning, comparative biology and taxonomic classification.</title>
        <authorList>
            <person name="Goeker M."/>
        </authorList>
    </citation>
    <scope>NUCLEOTIDE SEQUENCE [LARGE SCALE GENOMIC DNA]</scope>
    <source>
        <strain evidence="3 4">DSM 100309</strain>
    </source>
</reference>
<keyword evidence="2" id="KW-0560">Oxidoreductase</keyword>
<dbReference type="PROSITE" id="PS00061">
    <property type="entry name" value="ADH_SHORT"/>
    <property type="match status" value="1"/>
</dbReference>
<dbReference type="PANTHER" id="PTHR43639:SF1">
    <property type="entry name" value="SHORT-CHAIN DEHYDROGENASE_REDUCTASE FAMILY PROTEIN"/>
    <property type="match status" value="1"/>
</dbReference>
<evidence type="ECO:0000256" key="2">
    <source>
        <dbReference type="ARBA" id="ARBA00023002"/>
    </source>
</evidence>
<dbReference type="EMBL" id="SMCO01000010">
    <property type="protein sequence ID" value="TCV85118.1"/>
    <property type="molecule type" value="Genomic_DNA"/>
</dbReference>
<dbReference type="CDD" id="cd05357">
    <property type="entry name" value="PR_SDR_c"/>
    <property type="match status" value="1"/>
</dbReference>
<name>A0A4R3Y316_9PROT</name>
<proteinExistence type="inferred from homology"/>